<feature type="compositionally biased region" description="Polar residues" evidence="5">
    <location>
        <begin position="108"/>
        <end position="126"/>
    </location>
</feature>
<keyword evidence="2 4" id="KW-0687">Ribonucleoprotein</keyword>
<dbReference type="GO" id="GO:0004672">
    <property type="term" value="F:protein kinase activity"/>
    <property type="evidence" value="ECO:0007669"/>
    <property type="project" value="InterPro"/>
</dbReference>
<sequence>MTDGNSYESSGHQFSHQSTTQSLSRGSAASQSHVDSTPAKSMGFNDYKVHNPDDRPSLHDGLAHGLKKQKDTDTFGELMGELKLKEVYTAYKTDVLIDEFNRFAQNMPDMSSTQPDDTSNSSSKGKTSIRERNYVKKFTELLDELFGGSKLTAIPEKYSESPYIWADNQDKGVGNTLLKPDLVLYRKAETVQSFKTALIIIEAKQGMSADAAFRKYGNQVTNYAWRVWKNQPMRTFVPVLFLVECDLYLVVFTRAGYYKALIGPVMYVDARSKNANKYRAAVALRDLWFLLTLPADRLGLFDASPFPFKCLYIDPHAQLAALKVVEDESAANVTVGVPIEQRMPLTGRCAHLYRVRYDNKDAILKLSWTRTNRLPEGAVYEVLGTKQADGNPCVSGIPQVYRSGILVEDFNGHRLEYLLIEDCGVTIGKYFEELRKKKRPANEIADEAKRCVASVLQTLAEARHVSVLHRDVSVGNITIRDGRVYVIDWGYAKLLCAPNEPLNTVTATRLKDEQFVQDFSRRWHIKNLAQVIATEYGKDPFTGTSLYMSIQVLLGVRRRNVFNDIESLFYVIMDALSTRKQSASSEDSPAGFVFYSSKTTAYARMGILAHDQLHLEEFGVDRVSLSGLVETLAAMHKVLFFDNGRYIGGELRGEYQRKFDRDTARVFMNERTIMLLDSRVETMEQEPTSPQKTELVDSGTNASELPIGSLSRRQTPLQLPNSRGLDIDDSDSGGGDENARPLVNRANAAFSPTPGASQVLSTKRGPTAAKAIMPVPLSFSERECQVQTRPIASTASYSPLTAILELGDDDESLSDALMGVGADPNMSLSFGPTSASGNKRPRDTESATDTGQQMRAKWRKKRVRRLKRKRRKSISIGDELSWIHI</sequence>
<accession>A0A9W8IX04</accession>
<feature type="region of interest" description="Disordered" evidence="5">
    <location>
        <begin position="1"/>
        <end position="63"/>
    </location>
</feature>
<dbReference type="GO" id="GO:0005840">
    <property type="term" value="C:ribosome"/>
    <property type="evidence" value="ECO:0007669"/>
    <property type="project" value="UniProtKB-KW"/>
</dbReference>
<dbReference type="GO" id="GO:0005524">
    <property type="term" value="F:ATP binding"/>
    <property type="evidence" value="ECO:0007669"/>
    <property type="project" value="InterPro"/>
</dbReference>
<dbReference type="Pfam" id="PF05162">
    <property type="entry name" value="Ribosomal_L41"/>
    <property type="match status" value="1"/>
</dbReference>
<dbReference type="PANTHER" id="PTHR38248">
    <property type="entry name" value="FUNK1 6"/>
    <property type="match status" value="1"/>
</dbReference>
<dbReference type="Proteomes" id="UP001140074">
    <property type="component" value="Unassembled WGS sequence"/>
</dbReference>
<evidence type="ECO:0000313" key="8">
    <source>
        <dbReference type="Proteomes" id="UP001140074"/>
    </source>
</evidence>
<name>A0A9W8IX04_9FUNG</name>
<dbReference type="AlphaFoldDB" id="A0A9W8IX04"/>
<feature type="compositionally biased region" description="Basic and acidic residues" evidence="5">
    <location>
        <begin position="47"/>
        <end position="63"/>
    </location>
</feature>
<dbReference type="InterPro" id="IPR007836">
    <property type="entry name" value="Ribosomal_eS32"/>
</dbReference>
<comment type="subunit">
    <text evidence="4">Component of the large ribosomal subunit.</text>
</comment>
<dbReference type="InterPro" id="IPR000719">
    <property type="entry name" value="Prot_kinase_dom"/>
</dbReference>
<feature type="region of interest" description="Disordered" evidence="5">
    <location>
        <begin position="678"/>
        <end position="740"/>
    </location>
</feature>
<comment type="similarity">
    <text evidence="3 4">Belongs to the eukaryotic ribosomal protein eS32 family.</text>
</comment>
<evidence type="ECO:0000259" key="6">
    <source>
        <dbReference type="PROSITE" id="PS50011"/>
    </source>
</evidence>
<dbReference type="EMBL" id="JANBUY010000005">
    <property type="protein sequence ID" value="KAJ2868274.1"/>
    <property type="molecule type" value="Genomic_DNA"/>
</dbReference>
<dbReference type="PANTHER" id="PTHR38248:SF2">
    <property type="entry name" value="FUNK1 11"/>
    <property type="match status" value="1"/>
</dbReference>
<dbReference type="InterPro" id="IPR011009">
    <property type="entry name" value="Kinase-like_dom_sf"/>
</dbReference>
<feature type="compositionally biased region" description="Polar residues" evidence="5">
    <location>
        <begin position="711"/>
        <end position="721"/>
    </location>
</feature>
<dbReference type="PROSITE" id="PS50011">
    <property type="entry name" value="PROTEIN_KINASE_DOM"/>
    <property type="match status" value="1"/>
</dbReference>
<evidence type="ECO:0000256" key="1">
    <source>
        <dbReference type="ARBA" id="ARBA00022980"/>
    </source>
</evidence>
<dbReference type="SUPFAM" id="SSF56112">
    <property type="entry name" value="Protein kinase-like (PK-like)"/>
    <property type="match status" value="1"/>
</dbReference>
<feature type="compositionally biased region" description="Polar residues" evidence="5">
    <location>
        <begin position="1"/>
        <end position="39"/>
    </location>
</feature>
<evidence type="ECO:0000256" key="4">
    <source>
        <dbReference type="RuleBase" id="RU368055"/>
    </source>
</evidence>
<feature type="region of interest" description="Disordered" evidence="5">
    <location>
        <begin position="106"/>
        <end position="128"/>
    </location>
</feature>
<dbReference type="InterPro" id="IPR040976">
    <property type="entry name" value="Pkinase_fungal"/>
</dbReference>
<dbReference type="Pfam" id="PF17667">
    <property type="entry name" value="Pkinase_fungal"/>
    <property type="match status" value="2"/>
</dbReference>
<protein>
    <recommendedName>
        <fullName evidence="4">60S ribosomal protein L41</fullName>
    </recommendedName>
</protein>
<feature type="domain" description="Protein kinase" evidence="6">
    <location>
        <begin position="319"/>
        <end position="639"/>
    </location>
</feature>
<evidence type="ECO:0000313" key="7">
    <source>
        <dbReference type="EMBL" id="KAJ2868274.1"/>
    </source>
</evidence>
<evidence type="ECO:0000256" key="2">
    <source>
        <dbReference type="ARBA" id="ARBA00023274"/>
    </source>
</evidence>
<keyword evidence="8" id="KW-1185">Reference proteome</keyword>
<dbReference type="GO" id="GO:1990904">
    <property type="term" value="C:ribonucleoprotein complex"/>
    <property type="evidence" value="ECO:0007669"/>
    <property type="project" value="UniProtKB-KW"/>
</dbReference>
<comment type="caution">
    <text evidence="7">The sequence shown here is derived from an EMBL/GenBank/DDBJ whole genome shotgun (WGS) entry which is preliminary data.</text>
</comment>
<proteinExistence type="inferred from homology"/>
<feature type="compositionally biased region" description="Polar residues" evidence="5">
    <location>
        <begin position="826"/>
        <end position="837"/>
    </location>
</feature>
<dbReference type="Gene3D" id="1.10.510.10">
    <property type="entry name" value="Transferase(Phosphotransferase) domain 1"/>
    <property type="match status" value="1"/>
</dbReference>
<feature type="region of interest" description="Disordered" evidence="5">
    <location>
        <begin position="825"/>
        <end position="863"/>
    </location>
</feature>
<organism evidence="7 8">
    <name type="scientific">Coemansia aciculifera</name>
    <dbReference type="NCBI Taxonomy" id="417176"/>
    <lineage>
        <taxon>Eukaryota</taxon>
        <taxon>Fungi</taxon>
        <taxon>Fungi incertae sedis</taxon>
        <taxon>Zoopagomycota</taxon>
        <taxon>Kickxellomycotina</taxon>
        <taxon>Kickxellomycetes</taxon>
        <taxon>Kickxellales</taxon>
        <taxon>Kickxellaceae</taxon>
        <taxon>Coemansia</taxon>
    </lineage>
</organism>
<feature type="compositionally biased region" description="Polar residues" evidence="5">
    <location>
        <begin position="685"/>
        <end position="703"/>
    </location>
</feature>
<gene>
    <name evidence="7" type="ORF">GGH94_000261</name>
</gene>
<dbReference type="GO" id="GO:0003735">
    <property type="term" value="F:structural constituent of ribosome"/>
    <property type="evidence" value="ECO:0007669"/>
    <property type="project" value="UniProtKB-UniRule"/>
</dbReference>
<dbReference type="GO" id="GO:0006412">
    <property type="term" value="P:translation"/>
    <property type="evidence" value="ECO:0007669"/>
    <property type="project" value="InterPro"/>
</dbReference>
<reference evidence="7" key="1">
    <citation type="submission" date="2022-07" db="EMBL/GenBank/DDBJ databases">
        <title>Phylogenomic reconstructions and comparative analyses of Kickxellomycotina fungi.</title>
        <authorList>
            <person name="Reynolds N.K."/>
            <person name="Stajich J.E."/>
            <person name="Barry K."/>
            <person name="Grigoriev I.V."/>
            <person name="Crous P."/>
            <person name="Smith M.E."/>
        </authorList>
    </citation>
    <scope>NUCLEOTIDE SEQUENCE</scope>
    <source>
        <strain evidence="7">RSA 476</strain>
    </source>
</reference>
<keyword evidence="1 4" id="KW-0689">Ribosomal protein</keyword>
<evidence type="ECO:0000256" key="5">
    <source>
        <dbReference type="SAM" id="MobiDB-lite"/>
    </source>
</evidence>
<evidence type="ECO:0000256" key="3">
    <source>
        <dbReference type="ARBA" id="ARBA00043969"/>
    </source>
</evidence>